<evidence type="ECO:0000256" key="3">
    <source>
        <dbReference type="ARBA" id="ARBA00023004"/>
    </source>
</evidence>
<dbReference type="CDD" id="cd02766">
    <property type="entry name" value="MopB_3"/>
    <property type="match status" value="1"/>
</dbReference>
<evidence type="ECO:0000256" key="4">
    <source>
        <dbReference type="ARBA" id="ARBA00023014"/>
    </source>
</evidence>
<evidence type="ECO:0000256" key="1">
    <source>
        <dbReference type="ARBA" id="ARBA00010312"/>
    </source>
</evidence>
<keyword evidence="2" id="KW-0479">Metal-binding</keyword>
<dbReference type="Gene3D" id="3.40.50.740">
    <property type="match status" value="1"/>
</dbReference>
<dbReference type="KEGG" id="mfi:DSM1535_1505"/>
<dbReference type="PANTHER" id="PTHR43742:SF6">
    <property type="entry name" value="OXIDOREDUCTASE YYAE-RELATED"/>
    <property type="match status" value="1"/>
</dbReference>
<feature type="domain" description="4Fe-4S Mo/W bis-MGD-type" evidence="5">
    <location>
        <begin position="1"/>
        <end position="58"/>
    </location>
</feature>
<dbReference type="Gene3D" id="3.40.228.10">
    <property type="entry name" value="Dimethylsulfoxide Reductase, domain 2"/>
    <property type="match status" value="1"/>
</dbReference>
<dbReference type="Pfam" id="PF04879">
    <property type="entry name" value="Molybdop_Fe4S4"/>
    <property type="match status" value="1"/>
</dbReference>
<dbReference type="PATRIC" id="fig|2162.9.peg.1543"/>
<proteinExistence type="inferred from homology"/>
<keyword evidence="3" id="KW-0408">Iron</keyword>
<dbReference type="Gene3D" id="2.40.40.20">
    <property type="match status" value="1"/>
</dbReference>
<evidence type="ECO:0000313" key="6">
    <source>
        <dbReference type="EMBL" id="CEA13838.1"/>
    </source>
</evidence>
<dbReference type="SUPFAM" id="SSF50692">
    <property type="entry name" value="ADC-like"/>
    <property type="match status" value="1"/>
</dbReference>
<dbReference type="AlphaFoldDB" id="A0A090I3K6"/>
<dbReference type="SUPFAM" id="SSF53706">
    <property type="entry name" value="Formate dehydrogenase/DMSO reductase, domains 1-3"/>
    <property type="match status" value="1"/>
</dbReference>
<dbReference type="Pfam" id="PF00384">
    <property type="entry name" value="Molybdopterin"/>
    <property type="match status" value="1"/>
</dbReference>
<dbReference type="EC" id="1.7.2.3" evidence="6"/>
<dbReference type="InterPro" id="IPR006963">
    <property type="entry name" value="Mopterin_OxRdtase_4Fe-4S_dom"/>
</dbReference>
<sequence length="651" mass="72639">MKTVITTCTRDCPGACSIVASAENGKVTKLQGNPQHDITAGFLCKNTSHYLENYFYNDKRILHPLLKVDGNWERISWDEALDIAAFKISQVINQYGSSSILYYQGFGARTALQVMNRRFFNLLGGVTTTYGTVCGGIGHTAMEADFGAKLSHDPLDHLHSNHIIVWGRNPAVTDIHLWRILRKVQRKGTPITVIDPVKTKTARLADIYIQPKAGYDYYLAMALAKIILKLDNPQNNYVDHDFIENSTLYFDSYQQILDKYSLDILSHKCGVEVDVIRKLAVSYAEGDPSSIIMGWGLHRYQQGHLIFRMVDALAAITGNIGVSGGGVSQGFEEYAYFDFSVELEELGENQRKIPMPTIGDALLSTHQPPIKLIFLSSGNPVTLNPNSLKVKKGFESADFVIMIDHFLNDTSDVAHLFLPGTTYLEEEDLMGSYGHNWVSPVNQVVPPQGEAKSEFEIFQLLAERLDFKEEMSGDPKMWLEKMAKPILKQGITFEELQKAPQRMVNPNDIPFSTGKFQTLSGKFEFIHVFEPGNNSVQGYPLRLLSTMPDDFVGSVPPGYSTAGAPEVQVHPDILTDIDLADGDPAIIESSAGNLTVRIKRNFDIQKDCVLVYKGGWLKHDQCVNVLTQDIISEVGDGTPYYDTWVKIIPVK</sequence>
<dbReference type="InterPro" id="IPR006657">
    <property type="entry name" value="MoPterin_dinucl-bd_dom"/>
</dbReference>
<dbReference type="GO" id="GO:0050626">
    <property type="term" value="F:trimethylamine-N-oxide reductase (cytochrome c) activity"/>
    <property type="evidence" value="ECO:0007669"/>
    <property type="project" value="UniProtKB-EC"/>
</dbReference>
<dbReference type="PANTHER" id="PTHR43742">
    <property type="entry name" value="TRIMETHYLAMINE-N-OXIDE REDUCTASE"/>
    <property type="match status" value="1"/>
</dbReference>
<keyword evidence="4" id="KW-0411">Iron-sulfur</keyword>
<dbReference type="Pfam" id="PF01568">
    <property type="entry name" value="Molydop_binding"/>
    <property type="match status" value="1"/>
</dbReference>
<dbReference type="PROSITE" id="PS51669">
    <property type="entry name" value="4FE4S_MOW_BIS_MGD"/>
    <property type="match status" value="1"/>
</dbReference>
<dbReference type="EMBL" id="LN515531">
    <property type="protein sequence ID" value="CEA13838.1"/>
    <property type="molecule type" value="Genomic_DNA"/>
</dbReference>
<dbReference type="GO" id="GO:0046872">
    <property type="term" value="F:metal ion binding"/>
    <property type="evidence" value="ECO:0007669"/>
    <property type="project" value="UniProtKB-KW"/>
</dbReference>
<dbReference type="Gene3D" id="2.20.25.90">
    <property type="entry name" value="ADC-like domains"/>
    <property type="match status" value="1"/>
</dbReference>
<dbReference type="GO" id="GO:0043546">
    <property type="term" value="F:molybdopterin cofactor binding"/>
    <property type="evidence" value="ECO:0007669"/>
    <property type="project" value="InterPro"/>
</dbReference>
<dbReference type="CDD" id="cd02775">
    <property type="entry name" value="MopB_CT"/>
    <property type="match status" value="1"/>
</dbReference>
<organism evidence="6">
    <name type="scientific">Methanobacterium formicicum</name>
    <dbReference type="NCBI Taxonomy" id="2162"/>
    <lineage>
        <taxon>Archaea</taxon>
        <taxon>Methanobacteriati</taxon>
        <taxon>Methanobacteriota</taxon>
        <taxon>Methanomada group</taxon>
        <taxon>Methanobacteria</taxon>
        <taxon>Methanobacteriales</taxon>
        <taxon>Methanobacteriaceae</taxon>
        <taxon>Methanobacterium</taxon>
    </lineage>
</organism>
<dbReference type="SMART" id="SM00926">
    <property type="entry name" value="Molybdop_Fe4S4"/>
    <property type="match status" value="1"/>
</dbReference>
<keyword evidence="6" id="KW-0560">Oxidoreductase</keyword>
<dbReference type="GO" id="GO:0051536">
    <property type="term" value="F:iron-sulfur cluster binding"/>
    <property type="evidence" value="ECO:0007669"/>
    <property type="project" value="UniProtKB-KW"/>
</dbReference>
<dbReference type="InterPro" id="IPR050612">
    <property type="entry name" value="Prok_Mopterin_Oxidored"/>
</dbReference>
<evidence type="ECO:0000259" key="5">
    <source>
        <dbReference type="PROSITE" id="PS51669"/>
    </source>
</evidence>
<protein>
    <submittedName>
        <fullName evidence="6">Trimethylamine-N-oxide reductase (Cytochrome c)</fullName>
        <ecNumber evidence="6">1.7.2.3</ecNumber>
    </submittedName>
</protein>
<dbReference type="InterPro" id="IPR009010">
    <property type="entry name" value="Asp_de-COase-like_dom_sf"/>
</dbReference>
<dbReference type="RefSeq" id="WP_048072995.1">
    <property type="nucleotide sequence ID" value="NZ_JARVXG010000059.1"/>
</dbReference>
<reference evidence="6" key="1">
    <citation type="submission" date="2014-08" db="EMBL/GenBank/DDBJ databases">
        <authorList>
            <person name="Wibberg D."/>
        </authorList>
    </citation>
    <scope>NUCLEOTIDE SEQUENCE</scope>
</reference>
<dbReference type="InterPro" id="IPR006656">
    <property type="entry name" value="Mopterin_OxRdtase"/>
</dbReference>
<evidence type="ECO:0000256" key="2">
    <source>
        <dbReference type="ARBA" id="ARBA00022723"/>
    </source>
</evidence>
<name>A0A090I3K6_METFO</name>
<comment type="similarity">
    <text evidence="1">Belongs to the prokaryotic molybdopterin-containing oxidoreductase family.</text>
</comment>
<dbReference type="Gene3D" id="3.30.2070.10">
    <property type="entry name" value="Formate dehydrogenase/DMSO reductase"/>
    <property type="match status" value="1"/>
</dbReference>
<gene>
    <name evidence="6" type="ORF">DSM1535_1505</name>
</gene>
<accession>A0A090I3K6</accession>